<feature type="domain" description="PhnB-like" evidence="1">
    <location>
        <begin position="2"/>
        <end position="134"/>
    </location>
</feature>
<keyword evidence="3" id="KW-1185">Reference proteome</keyword>
<name>A0A934NJ21_9FLAO</name>
<organism evidence="2 3">
    <name type="scientific">Gelidibacter salicanalis</name>
    <dbReference type="NCBI Taxonomy" id="291193"/>
    <lineage>
        <taxon>Bacteria</taxon>
        <taxon>Pseudomonadati</taxon>
        <taxon>Bacteroidota</taxon>
        <taxon>Flavobacteriia</taxon>
        <taxon>Flavobacteriales</taxon>
        <taxon>Flavobacteriaceae</taxon>
        <taxon>Gelidibacter</taxon>
    </lineage>
</organism>
<dbReference type="AlphaFoldDB" id="A0A934NJ21"/>
<proteinExistence type="predicted"/>
<accession>A0A934NJ21</accession>
<dbReference type="CDD" id="cd06588">
    <property type="entry name" value="PhnB_like"/>
    <property type="match status" value="1"/>
</dbReference>
<dbReference type="SUPFAM" id="SSF54593">
    <property type="entry name" value="Glyoxalase/Bleomycin resistance protein/Dihydroxybiphenyl dioxygenase"/>
    <property type="match status" value="1"/>
</dbReference>
<reference evidence="2 3" key="1">
    <citation type="submission" date="2020-09" db="EMBL/GenBank/DDBJ databases">
        <title>Draft genome of Gelidibacter salicanalis PAMC21136.</title>
        <authorList>
            <person name="Park H."/>
        </authorList>
    </citation>
    <scope>NUCLEOTIDE SEQUENCE [LARGE SCALE GENOMIC DNA]</scope>
    <source>
        <strain evidence="2 3">PAMC21136</strain>
    </source>
</reference>
<evidence type="ECO:0000313" key="3">
    <source>
        <dbReference type="Proteomes" id="UP000662373"/>
    </source>
</evidence>
<dbReference type="Pfam" id="PF06983">
    <property type="entry name" value="3-dmu-9_3-mt"/>
    <property type="match status" value="1"/>
</dbReference>
<dbReference type="InterPro" id="IPR028973">
    <property type="entry name" value="PhnB-like"/>
</dbReference>
<protein>
    <submittedName>
        <fullName evidence="2">VOC family protein</fullName>
    </submittedName>
</protein>
<evidence type="ECO:0000259" key="1">
    <source>
        <dbReference type="Pfam" id="PF06983"/>
    </source>
</evidence>
<comment type="caution">
    <text evidence="2">The sequence shown here is derived from an EMBL/GenBank/DDBJ whole genome shotgun (WGS) entry which is preliminary data.</text>
</comment>
<gene>
    <name evidence="2" type="ORF">JEM65_14830</name>
</gene>
<dbReference type="InterPro" id="IPR029068">
    <property type="entry name" value="Glyas_Bleomycin-R_OHBP_Dase"/>
</dbReference>
<sequence>MKVNPYLNFDGNAEEAFNFYRSVFGGEFIANMKMGDAPDTEKLPKEEQKRIMHISLPIGEDTILMASDIVPSMGHTLNKGNNMYVSLHPENREEADRLFNGLSTGGNIEMPIEDQFWGDYFGSFTDKFGMKWMVNYNEQNKQ</sequence>
<evidence type="ECO:0000313" key="2">
    <source>
        <dbReference type="EMBL" id="MBJ7881908.1"/>
    </source>
</evidence>
<dbReference type="PANTHER" id="PTHR33990:SF1">
    <property type="entry name" value="PROTEIN YJDN"/>
    <property type="match status" value="1"/>
</dbReference>
<dbReference type="PANTHER" id="PTHR33990">
    <property type="entry name" value="PROTEIN YJDN-RELATED"/>
    <property type="match status" value="1"/>
</dbReference>
<dbReference type="Proteomes" id="UP000662373">
    <property type="component" value="Unassembled WGS sequence"/>
</dbReference>
<dbReference type="Gene3D" id="3.10.180.10">
    <property type="entry name" value="2,3-Dihydroxybiphenyl 1,2-Dioxygenase, domain 1"/>
    <property type="match status" value="1"/>
</dbReference>
<dbReference type="EMBL" id="JAEHJZ010000036">
    <property type="protein sequence ID" value="MBJ7881908.1"/>
    <property type="molecule type" value="Genomic_DNA"/>
</dbReference>